<name>A0ABR3WHN7_9PEZI</name>
<sequence length="530" mass="54590">MTITSTPTHLPHSSVGAGPPGDSVLAVTGTVPTDIVLVETISLDTVENDSGAVTGTVPTDSVLVETTSVDTVENDSWGVRLDVSALSEGNDVWIDKVLELPEGCGTLDSVGLAAAQESRELADGPVEPGGNGVFAGGAPYVGNITDDGPAGVDANELPSLLAEGALETSVADSDGVLMELLVSPLPDEPVLDSVAALGARLDASTEVLVTSVADIIELEAIGAVTLVCGSEPGELATTEELAACESEVAGAELRRAVSEDSVVVVVVISVDAPIESTGPLVRLGNAGNEGPGRLVDDGEALSDTISEDKETELVTSPVDEPESPVDELEGPPTAPLDVELAGPGTETLKLSVLLRLGTLRDPDTDTAPVDEADTDPPFEVGKTEPTVPEAELPGGPFGNDDSVYGPAVDDVSAKDRLTLIVVVSVLDIPEGAGLAVAELGPDDEEYNTVEDDSRVDTTGVRVVRKLLLVMKVVPMEMTVADESDALVGTADEELTGPMERLVYVLDTMEDEPNVQVSTSVVVKSVIWEVE</sequence>
<evidence type="ECO:0000256" key="1">
    <source>
        <dbReference type="SAM" id="MobiDB-lite"/>
    </source>
</evidence>
<reference evidence="2 3" key="1">
    <citation type="journal article" date="2024" name="IMA Fungus">
        <title>IMA Genome - F19 : A genome assembly and annotation guide to empower mycologists, including annotated draft genome sequences of Ceratocystis pirilliformis, Diaporthe australafricana, Fusarium ophioides, Paecilomyces lecythidis, and Sporothrix stenoceras.</title>
        <authorList>
            <person name="Aylward J."/>
            <person name="Wilson A.M."/>
            <person name="Visagie C.M."/>
            <person name="Spraker J."/>
            <person name="Barnes I."/>
            <person name="Buitendag C."/>
            <person name="Ceriani C."/>
            <person name="Del Mar Angel L."/>
            <person name="du Plessis D."/>
            <person name="Fuchs T."/>
            <person name="Gasser K."/>
            <person name="Kramer D."/>
            <person name="Li W."/>
            <person name="Munsamy K."/>
            <person name="Piso A."/>
            <person name="Price J.L."/>
            <person name="Sonnekus B."/>
            <person name="Thomas C."/>
            <person name="van der Nest A."/>
            <person name="van Dijk A."/>
            <person name="van Heerden A."/>
            <person name="van Vuuren N."/>
            <person name="Yilmaz N."/>
            <person name="Duong T.A."/>
            <person name="van der Merwe N.A."/>
            <person name="Wingfield M.J."/>
            <person name="Wingfield B.D."/>
        </authorList>
    </citation>
    <scope>NUCLEOTIDE SEQUENCE [LARGE SCALE GENOMIC DNA]</scope>
    <source>
        <strain evidence="2 3">CMW 18300</strain>
    </source>
</reference>
<gene>
    <name evidence="2" type="ORF">Daus18300_008647</name>
</gene>
<feature type="region of interest" description="Disordered" evidence="1">
    <location>
        <begin position="306"/>
        <end position="331"/>
    </location>
</feature>
<dbReference type="EMBL" id="JAWRVE010000082">
    <property type="protein sequence ID" value="KAL1861831.1"/>
    <property type="molecule type" value="Genomic_DNA"/>
</dbReference>
<accession>A0ABR3WHN7</accession>
<comment type="caution">
    <text evidence="2">The sequence shown here is derived from an EMBL/GenBank/DDBJ whole genome shotgun (WGS) entry which is preliminary data.</text>
</comment>
<feature type="region of interest" description="Disordered" evidence="1">
    <location>
        <begin position="361"/>
        <end position="395"/>
    </location>
</feature>
<evidence type="ECO:0000313" key="3">
    <source>
        <dbReference type="Proteomes" id="UP001583177"/>
    </source>
</evidence>
<dbReference type="Proteomes" id="UP001583177">
    <property type="component" value="Unassembled WGS sequence"/>
</dbReference>
<proteinExistence type="predicted"/>
<protein>
    <submittedName>
        <fullName evidence="2">Uncharacterized protein</fullName>
    </submittedName>
</protein>
<feature type="compositionally biased region" description="Acidic residues" evidence="1">
    <location>
        <begin position="319"/>
        <end position="329"/>
    </location>
</feature>
<evidence type="ECO:0000313" key="2">
    <source>
        <dbReference type="EMBL" id="KAL1861831.1"/>
    </source>
</evidence>
<keyword evidence="3" id="KW-1185">Reference proteome</keyword>
<feature type="region of interest" description="Disordered" evidence="1">
    <location>
        <begin position="1"/>
        <end position="23"/>
    </location>
</feature>
<organism evidence="2 3">
    <name type="scientific">Diaporthe australafricana</name>
    <dbReference type="NCBI Taxonomy" id="127596"/>
    <lineage>
        <taxon>Eukaryota</taxon>
        <taxon>Fungi</taxon>
        <taxon>Dikarya</taxon>
        <taxon>Ascomycota</taxon>
        <taxon>Pezizomycotina</taxon>
        <taxon>Sordariomycetes</taxon>
        <taxon>Sordariomycetidae</taxon>
        <taxon>Diaporthales</taxon>
        <taxon>Diaporthaceae</taxon>
        <taxon>Diaporthe</taxon>
    </lineage>
</organism>